<gene>
    <name evidence="3" type="ORF">GCM10010096_01150</name>
</gene>
<dbReference type="Proteomes" id="UP000608923">
    <property type="component" value="Unassembled WGS sequence"/>
</dbReference>
<evidence type="ECO:0000313" key="4">
    <source>
        <dbReference type="Proteomes" id="UP000608923"/>
    </source>
</evidence>
<evidence type="ECO:0000256" key="1">
    <source>
        <dbReference type="SAM" id="MobiDB-lite"/>
    </source>
</evidence>
<feature type="region of interest" description="Disordered" evidence="1">
    <location>
        <begin position="316"/>
        <end position="355"/>
    </location>
</feature>
<feature type="domain" description="KfrA N-terminal DNA-binding" evidence="2">
    <location>
        <begin position="33"/>
        <end position="139"/>
    </location>
</feature>
<organism evidence="3 4">
    <name type="scientific">Alcaligenes pakistanensis</name>
    <dbReference type="NCBI Taxonomy" id="1482717"/>
    <lineage>
        <taxon>Bacteria</taxon>
        <taxon>Pseudomonadati</taxon>
        <taxon>Pseudomonadota</taxon>
        <taxon>Betaproteobacteria</taxon>
        <taxon>Burkholderiales</taxon>
        <taxon>Alcaligenaceae</taxon>
        <taxon>Alcaligenes</taxon>
    </lineage>
</organism>
<keyword evidence="4" id="KW-1185">Reference proteome</keyword>
<proteinExistence type="predicted"/>
<dbReference type="AlphaFoldDB" id="A0A8H9IFR0"/>
<comment type="caution">
    <text evidence="3">The sequence shown here is derived from an EMBL/GenBank/DDBJ whole genome shotgun (WGS) entry which is preliminary data.</text>
</comment>
<dbReference type="InterPro" id="IPR021104">
    <property type="entry name" value="KfrA_DNA-bd_N"/>
</dbReference>
<accession>A0A8H9IFR0</accession>
<sequence>MEQNQPNEGQILADVAELRDRFSHTQTLYKEVAALLFFRYGVTPTANKLYQLVRKGSMSAPAQALQTFWEDLRDKSRVRLDMADMPEELQTLTGDLLGRIWQEAMGHSKQQMLHYQTQADERVALALENAQEAQQALEAGRGALKSAQENIEQLNNQLQEAGQEQAALKQDLLHAKQRQNELETEKQLTQQELRRQGEQFAQDLERLQKAIELTEERAQANERRALLEIDKERSMQTRLRQQIEEIEQANKAQRQAHEQEQNKLQDQMLKLRQELGQEQGERRAMQAALDISHSLAKEMQGQLQLLRTRSALLERENEEARRKAQQLNQELEQAQAQQARPVRLKRQLIRNDPKP</sequence>
<protein>
    <recommendedName>
        <fullName evidence="2">KfrA N-terminal DNA-binding domain-containing protein</fullName>
    </recommendedName>
</protein>
<evidence type="ECO:0000259" key="2">
    <source>
        <dbReference type="Pfam" id="PF11740"/>
    </source>
</evidence>
<evidence type="ECO:0000313" key="3">
    <source>
        <dbReference type="EMBL" id="GHC35862.1"/>
    </source>
</evidence>
<dbReference type="Pfam" id="PF11740">
    <property type="entry name" value="KfrA_N"/>
    <property type="match status" value="1"/>
</dbReference>
<dbReference type="RefSeq" id="WP_189390560.1">
    <property type="nucleotide sequence ID" value="NZ_BMZN01000001.1"/>
</dbReference>
<reference evidence="4" key="1">
    <citation type="journal article" date="2019" name="Int. J. Syst. Evol. Microbiol.">
        <title>The Global Catalogue of Microorganisms (GCM) 10K type strain sequencing project: providing services to taxonomists for standard genome sequencing and annotation.</title>
        <authorList>
            <consortium name="The Broad Institute Genomics Platform"/>
            <consortium name="The Broad Institute Genome Sequencing Center for Infectious Disease"/>
            <person name="Wu L."/>
            <person name="Ma J."/>
        </authorList>
    </citation>
    <scope>NUCLEOTIDE SEQUENCE [LARGE SCALE GENOMIC DNA]</scope>
    <source>
        <strain evidence="4">KCTC 42083</strain>
    </source>
</reference>
<name>A0A8H9IFR0_9BURK</name>
<feature type="compositionally biased region" description="Low complexity" evidence="1">
    <location>
        <begin position="325"/>
        <end position="339"/>
    </location>
</feature>
<dbReference type="EMBL" id="BMZN01000001">
    <property type="protein sequence ID" value="GHC35862.1"/>
    <property type="molecule type" value="Genomic_DNA"/>
</dbReference>